<comment type="subcellular location">
    <subcellularLocation>
        <location evidence="1">Endomembrane system</location>
        <topology evidence="1">Peripheral membrane protein</topology>
    </subcellularLocation>
</comment>
<name>A0A6M4IPZ8_9BACT</name>
<evidence type="ECO:0000256" key="5">
    <source>
        <dbReference type="ARBA" id="ARBA00048427"/>
    </source>
</evidence>
<dbReference type="KEGG" id="ggr:HKW67_08295"/>
<dbReference type="AlphaFoldDB" id="A0A6M4IPZ8"/>
<dbReference type="EC" id="2.3.1.15" evidence="3"/>
<dbReference type="PANTHER" id="PTHR12563:SF17">
    <property type="entry name" value="DIHYDROXYACETONE PHOSPHATE ACYLTRANSFERASE"/>
    <property type="match status" value="1"/>
</dbReference>
<dbReference type="SMART" id="SM00563">
    <property type="entry name" value="PlsC"/>
    <property type="match status" value="1"/>
</dbReference>
<proteinExistence type="predicted"/>
<dbReference type="RefSeq" id="WP_171224936.1">
    <property type="nucleotide sequence ID" value="NZ_CP053085.1"/>
</dbReference>
<gene>
    <name evidence="7" type="ORF">HKW67_08295</name>
</gene>
<evidence type="ECO:0000256" key="2">
    <source>
        <dbReference type="ARBA" id="ARBA00004765"/>
    </source>
</evidence>
<dbReference type="Proteomes" id="UP000500938">
    <property type="component" value="Chromosome"/>
</dbReference>
<dbReference type="InterPro" id="IPR022284">
    <property type="entry name" value="GPAT/DHAPAT"/>
</dbReference>
<dbReference type="PANTHER" id="PTHR12563">
    <property type="entry name" value="GLYCEROL-3-PHOSPHATE ACYLTRANSFERASE"/>
    <property type="match status" value="1"/>
</dbReference>
<comment type="pathway">
    <text evidence="2">Phospholipid metabolism; CDP-diacylglycerol biosynthesis; CDP-diacylglycerol from sn-glycerol 3-phosphate: step 1/3.</text>
</comment>
<organism evidence="7 8">
    <name type="scientific">Gemmatimonas groenlandica</name>
    <dbReference type="NCBI Taxonomy" id="2732249"/>
    <lineage>
        <taxon>Bacteria</taxon>
        <taxon>Pseudomonadati</taxon>
        <taxon>Gemmatimonadota</taxon>
        <taxon>Gemmatimonadia</taxon>
        <taxon>Gemmatimonadales</taxon>
        <taxon>Gemmatimonadaceae</taxon>
        <taxon>Gemmatimonas</taxon>
    </lineage>
</organism>
<dbReference type="InterPro" id="IPR045520">
    <property type="entry name" value="GPAT/DHAPAT_C"/>
</dbReference>
<evidence type="ECO:0000259" key="6">
    <source>
        <dbReference type="SMART" id="SM00563"/>
    </source>
</evidence>
<dbReference type="GO" id="GO:0012505">
    <property type="term" value="C:endomembrane system"/>
    <property type="evidence" value="ECO:0007669"/>
    <property type="project" value="UniProtKB-SubCell"/>
</dbReference>
<dbReference type="InterPro" id="IPR002123">
    <property type="entry name" value="Plipid/glycerol_acylTrfase"/>
</dbReference>
<evidence type="ECO:0000256" key="1">
    <source>
        <dbReference type="ARBA" id="ARBA00004184"/>
    </source>
</evidence>
<feature type="domain" description="Phospholipid/glycerol acyltransferase" evidence="6">
    <location>
        <begin position="140"/>
        <end position="265"/>
    </location>
</feature>
<evidence type="ECO:0000313" key="7">
    <source>
        <dbReference type="EMBL" id="QJR35506.1"/>
    </source>
</evidence>
<evidence type="ECO:0000256" key="4">
    <source>
        <dbReference type="ARBA" id="ARBA00013432"/>
    </source>
</evidence>
<dbReference type="SUPFAM" id="SSF69593">
    <property type="entry name" value="Glycerol-3-phosphate (1)-acyltransferase"/>
    <property type="match status" value="1"/>
</dbReference>
<dbReference type="GO" id="GO:0004366">
    <property type="term" value="F:glycerol-3-phosphate O-acyltransferase activity"/>
    <property type="evidence" value="ECO:0007669"/>
    <property type="project" value="UniProtKB-EC"/>
</dbReference>
<accession>A0A6M4IPZ8</accession>
<dbReference type="Pfam" id="PF01553">
    <property type="entry name" value="Acyltransferase"/>
    <property type="match status" value="1"/>
</dbReference>
<dbReference type="EMBL" id="CP053085">
    <property type="protein sequence ID" value="QJR35506.1"/>
    <property type="molecule type" value="Genomic_DNA"/>
</dbReference>
<dbReference type="GO" id="GO:0006629">
    <property type="term" value="P:lipid metabolic process"/>
    <property type="evidence" value="ECO:0007669"/>
    <property type="project" value="InterPro"/>
</dbReference>
<keyword evidence="8" id="KW-1185">Reference proteome</keyword>
<evidence type="ECO:0000313" key="8">
    <source>
        <dbReference type="Proteomes" id="UP000500938"/>
    </source>
</evidence>
<comment type="catalytic activity">
    <reaction evidence="5">
        <text>sn-glycerol 3-phosphate + an acyl-CoA = a 1-acyl-sn-glycero-3-phosphate + CoA</text>
        <dbReference type="Rhea" id="RHEA:15325"/>
        <dbReference type="ChEBI" id="CHEBI:57287"/>
        <dbReference type="ChEBI" id="CHEBI:57597"/>
        <dbReference type="ChEBI" id="CHEBI:57970"/>
        <dbReference type="ChEBI" id="CHEBI:58342"/>
        <dbReference type="EC" id="2.3.1.15"/>
    </reaction>
</comment>
<dbReference type="Pfam" id="PF19277">
    <property type="entry name" value="GPAT_C"/>
    <property type="match status" value="1"/>
</dbReference>
<evidence type="ECO:0000256" key="3">
    <source>
        <dbReference type="ARBA" id="ARBA00013113"/>
    </source>
</evidence>
<protein>
    <recommendedName>
        <fullName evidence="4">Glycerol-3-phosphate acyltransferase</fullName>
        <ecNumber evidence="3">2.3.1.15</ecNumber>
    </recommendedName>
</protein>
<sequence length="493" mass="56120">MARVIAALLALLLLAVAIWATREYVRGYARRAGRRTVMRARVRIDRYKLTRKAYVIDALLADDAIAAAVRAHVADTNDSEADTWRRVRRYLDEIVPFFNILAYYRLGYWVSRAALGLFYKVSVEYERPDPFRGVPRNSVVIYLMNHRSNADYVLVAYVMMGAVSISYAVGEWARAFPLEVLFKSFGSYFIRRRYREPLYHAVLQSYVQLITRNSVTQGIFPEGGLTRDGALRPAKIGLLDYALGVARDPDVRPRMYVVPVGINYDRVIEDRTLLRELETKRQVPARDRVAQAADVGRFVLWNLGRLLTRRWRRYGRAAVTIGTPVSVDAWLTSLETEGVSLFDAPRADRLPKVQQFCDDVLQRIGAIIPVTPVPLACAALASFDADYVTRAALLERMSAMRDVLREFNSRVLQADRDIEETFDRAYRMLRMRRVIARTGAGFLILPKGRPLISYYANSIVHLLGPFGEGMRAREALPLHDWERDALVRGPVAG</sequence>
<reference evidence="7 8" key="1">
    <citation type="submission" date="2020-05" db="EMBL/GenBank/DDBJ databases">
        <title>Complete genome sequence of Gemmatimonas greenlandica TET16.</title>
        <authorList>
            <person name="Zeng Y."/>
        </authorList>
    </citation>
    <scope>NUCLEOTIDE SEQUENCE [LARGE SCALE GENOMIC DNA]</scope>
    <source>
        <strain evidence="7 8">TET16</strain>
    </source>
</reference>